<feature type="coiled-coil region" evidence="1">
    <location>
        <begin position="494"/>
        <end position="521"/>
    </location>
</feature>
<dbReference type="EMBL" id="JARGDH010000004">
    <property type="protein sequence ID" value="KAL0270522.1"/>
    <property type="molecule type" value="Genomic_DNA"/>
</dbReference>
<reference evidence="3" key="1">
    <citation type="journal article" date="2024" name="Gigascience">
        <title>Chromosome-level genome of the poultry shaft louse Menopon gallinae provides insight into the host-switching and adaptive evolution of parasitic lice.</title>
        <authorList>
            <person name="Xu Y."/>
            <person name="Ma L."/>
            <person name="Liu S."/>
            <person name="Liang Y."/>
            <person name="Liu Q."/>
            <person name="He Z."/>
            <person name="Tian L."/>
            <person name="Duan Y."/>
            <person name="Cai W."/>
            <person name="Li H."/>
            <person name="Song F."/>
        </authorList>
    </citation>
    <scope>NUCLEOTIDE SEQUENCE</scope>
    <source>
        <strain evidence="3">Cailab_2023a</strain>
    </source>
</reference>
<keyword evidence="1" id="KW-0175">Coiled coil</keyword>
<organism evidence="3">
    <name type="scientific">Menopon gallinae</name>
    <name type="common">poultry shaft louse</name>
    <dbReference type="NCBI Taxonomy" id="328185"/>
    <lineage>
        <taxon>Eukaryota</taxon>
        <taxon>Metazoa</taxon>
        <taxon>Ecdysozoa</taxon>
        <taxon>Arthropoda</taxon>
        <taxon>Hexapoda</taxon>
        <taxon>Insecta</taxon>
        <taxon>Pterygota</taxon>
        <taxon>Neoptera</taxon>
        <taxon>Paraneoptera</taxon>
        <taxon>Psocodea</taxon>
        <taxon>Troctomorpha</taxon>
        <taxon>Phthiraptera</taxon>
        <taxon>Amblycera</taxon>
        <taxon>Menoponidae</taxon>
        <taxon>Menopon</taxon>
    </lineage>
</organism>
<evidence type="ECO:0000256" key="2">
    <source>
        <dbReference type="SAM" id="MobiDB-lite"/>
    </source>
</evidence>
<evidence type="ECO:0000313" key="3">
    <source>
        <dbReference type="EMBL" id="KAL0270522.1"/>
    </source>
</evidence>
<protein>
    <submittedName>
        <fullName evidence="3">Uncharacterized protein</fullName>
    </submittedName>
</protein>
<gene>
    <name evidence="3" type="ORF">PYX00_007908</name>
</gene>
<feature type="region of interest" description="Disordered" evidence="2">
    <location>
        <begin position="133"/>
        <end position="152"/>
    </location>
</feature>
<sequence length="866" mass="100983">MTLYRGVKNGALEHKINDRLVSYLHYEEMLDSLNINVRHKNIVFHKAFFHDAIWGNPEDLELLVAKTLRVNSNLSEWKKARNREKYLKETTKTALNLTKLRQSHGTIETFVNSFRNFTEKVESHRESLEMGHAIEEDSSASGTLSSTDTSFDTRCSLEDTSFEPIQIEQELEEKENELLEKYIGLKEKELRLLCHVYFYEAKLSSNPANTSLLLNRILKLQTKLRNEESSFSSLWGKQKDLRNHLDELAHKISMDMATLWDVQQSYYLKNRMTIYGRFIDYLQPNNFVRLLRIILGENVLNSHLCDEMETAISCCKHLKGVKYEGRETFIAFENYSVKLKDLLLASGEKGIKINTIQELQIFLCKLKQYGFITQIPIIVGRRFNFKLEEGKNYSDNILYPENGIYLQSDGLISYSCDSSNNFETEETVTKRMSELLREQELKYKEYGDLNFRRLKILYNIHSLESDISDLKRKYRRCASIRNIEPQSRPLSDVYENFETLFQEHEKIMEDVQQELEESDEYLYIGSGAESSGSSDEQVYSRTEALLSMVSADFSETSTEKTKVKQELLDLQERLNSMNVLSDKVWSPPVAKFVLLELPKNRCSYYYDNELEKLRILMSKDEVEEFENWKNWRKETIASLSRDVYDTEKLMKSSKEVSDLTASRKKILSPLLEHCSHHLTSTFQFIMDTSLPFLELGMSHSEDGLQLLTSLPEDKINIIPIAHFNTFIKFVAALSFLLELVIYDKIPFIWLDDVNEFLPQHKDTFEAVLSHQTLERILTSNENINFQVLTRIGQYLSYLVKKNTSGNTVRTTRRTGKTGPMQIIYFASNDLVHAAHHQLWIRKKDLPDDYISVDSNLELYINVFLIV</sequence>
<name>A0AAW2HL38_9NEOP</name>
<evidence type="ECO:0000256" key="1">
    <source>
        <dbReference type="SAM" id="Coils"/>
    </source>
</evidence>
<feature type="compositionally biased region" description="Polar residues" evidence="2">
    <location>
        <begin position="139"/>
        <end position="152"/>
    </location>
</feature>
<proteinExistence type="predicted"/>
<dbReference type="AlphaFoldDB" id="A0AAW2HL38"/>
<comment type="caution">
    <text evidence="3">The sequence shown here is derived from an EMBL/GenBank/DDBJ whole genome shotgun (WGS) entry which is preliminary data.</text>
</comment>
<accession>A0AAW2HL38</accession>